<dbReference type="PANTHER" id="PTHR45436">
    <property type="entry name" value="SENSOR HISTIDINE KINASE YKOH"/>
    <property type="match status" value="1"/>
</dbReference>
<feature type="transmembrane region" description="Helical" evidence="10">
    <location>
        <begin position="142"/>
        <end position="162"/>
    </location>
</feature>
<comment type="catalytic activity">
    <reaction evidence="1">
        <text>ATP + protein L-histidine = ADP + protein N-phospho-L-histidine.</text>
        <dbReference type="EC" id="2.7.13.3"/>
    </reaction>
</comment>
<protein>
    <recommendedName>
        <fullName evidence="3">histidine kinase</fullName>
        <ecNumber evidence="3">2.7.13.3</ecNumber>
    </recommendedName>
</protein>
<evidence type="ECO:0000256" key="3">
    <source>
        <dbReference type="ARBA" id="ARBA00012438"/>
    </source>
</evidence>
<keyword evidence="5" id="KW-0808">Transferase</keyword>
<keyword evidence="8 10" id="KW-1133">Transmembrane helix</keyword>
<proteinExistence type="predicted"/>
<reference evidence="12 13" key="1">
    <citation type="submission" date="2024-01" db="EMBL/GenBank/DDBJ databases">
        <title>Novel species of the genus Luteimonas isolated from rivers.</title>
        <authorList>
            <person name="Lu H."/>
        </authorList>
    </citation>
    <scope>NUCLEOTIDE SEQUENCE [LARGE SCALE GENOMIC DNA]</scope>
    <source>
        <strain evidence="12 13">FXH3W</strain>
    </source>
</reference>
<dbReference type="PRINTS" id="PR00344">
    <property type="entry name" value="BCTRLSENSOR"/>
</dbReference>
<evidence type="ECO:0000313" key="12">
    <source>
        <dbReference type="EMBL" id="MEF2155630.1"/>
    </source>
</evidence>
<evidence type="ECO:0000256" key="10">
    <source>
        <dbReference type="SAM" id="Phobius"/>
    </source>
</evidence>
<dbReference type="EMBL" id="JAZHBO010000002">
    <property type="protein sequence ID" value="MEF2155630.1"/>
    <property type="molecule type" value="Genomic_DNA"/>
</dbReference>
<dbReference type="InterPro" id="IPR005467">
    <property type="entry name" value="His_kinase_dom"/>
</dbReference>
<feature type="domain" description="Histidine kinase" evidence="11">
    <location>
        <begin position="235"/>
        <end position="439"/>
    </location>
</feature>
<dbReference type="Pfam" id="PF00512">
    <property type="entry name" value="HisKA"/>
    <property type="match status" value="1"/>
</dbReference>
<name>A0ABU7UZZ2_9GAMM</name>
<dbReference type="InterPro" id="IPR004358">
    <property type="entry name" value="Sig_transdc_His_kin-like_C"/>
</dbReference>
<dbReference type="PANTHER" id="PTHR45436:SF16">
    <property type="entry name" value="HISTIDINE KINASE"/>
    <property type="match status" value="1"/>
</dbReference>
<dbReference type="InterPro" id="IPR003594">
    <property type="entry name" value="HATPase_dom"/>
</dbReference>
<dbReference type="SMART" id="SM00387">
    <property type="entry name" value="HATPase_c"/>
    <property type="match status" value="1"/>
</dbReference>
<evidence type="ECO:0000256" key="8">
    <source>
        <dbReference type="ARBA" id="ARBA00022989"/>
    </source>
</evidence>
<organism evidence="12 13">
    <name type="scientific">Aquilutibacter rugosus</name>
    <dbReference type="NCBI Taxonomy" id="3115820"/>
    <lineage>
        <taxon>Bacteria</taxon>
        <taxon>Pseudomonadati</taxon>
        <taxon>Pseudomonadota</taxon>
        <taxon>Gammaproteobacteria</taxon>
        <taxon>Lysobacterales</taxon>
        <taxon>Lysobacteraceae</taxon>
        <taxon>Aquilutibacter</taxon>
    </lineage>
</organism>
<dbReference type="SUPFAM" id="SSF47384">
    <property type="entry name" value="Homodimeric domain of signal transducing histidine kinase"/>
    <property type="match status" value="1"/>
</dbReference>
<evidence type="ECO:0000256" key="6">
    <source>
        <dbReference type="ARBA" id="ARBA00022692"/>
    </source>
</evidence>
<accession>A0ABU7UZZ2</accession>
<keyword evidence="7 12" id="KW-0418">Kinase</keyword>
<evidence type="ECO:0000256" key="1">
    <source>
        <dbReference type="ARBA" id="ARBA00000085"/>
    </source>
</evidence>
<keyword evidence="4" id="KW-0597">Phosphoprotein</keyword>
<evidence type="ECO:0000256" key="2">
    <source>
        <dbReference type="ARBA" id="ARBA00004370"/>
    </source>
</evidence>
<dbReference type="EC" id="2.7.13.3" evidence="3"/>
<gene>
    <name evidence="12" type="ORF">V3390_05200</name>
</gene>
<evidence type="ECO:0000256" key="9">
    <source>
        <dbReference type="ARBA" id="ARBA00023136"/>
    </source>
</evidence>
<comment type="caution">
    <text evidence="12">The sequence shown here is derived from an EMBL/GenBank/DDBJ whole genome shotgun (WGS) entry which is preliminary data.</text>
</comment>
<dbReference type="SUPFAM" id="SSF55874">
    <property type="entry name" value="ATPase domain of HSP90 chaperone/DNA topoisomerase II/histidine kinase"/>
    <property type="match status" value="1"/>
</dbReference>
<evidence type="ECO:0000259" key="11">
    <source>
        <dbReference type="PROSITE" id="PS50109"/>
    </source>
</evidence>
<dbReference type="Pfam" id="PF02518">
    <property type="entry name" value="HATPase_c"/>
    <property type="match status" value="1"/>
</dbReference>
<evidence type="ECO:0000256" key="5">
    <source>
        <dbReference type="ARBA" id="ARBA00022679"/>
    </source>
</evidence>
<evidence type="ECO:0000256" key="4">
    <source>
        <dbReference type="ARBA" id="ARBA00022553"/>
    </source>
</evidence>
<evidence type="ECO:0000313" key="13">
    <source>
        <dbReference type="Proteomes" id="UP001356170"/>
    </source>
</evidence>
<sequence>MSQRLPSQIRTVFIRQGIFGCALLLLALLSLAVLFGEFRMRQELTAVAKQAVRQHADNPQVQTYQFGNAAVFLAAPSQTAEQRYAGFLQGTRLQPGFQQRMDEQLRPNTTPGLDINWRHLRLQLNGLDVYLVRDTHIANRNMAWFLATVALATILAFGLVTWQSYLAVKRVMTPIRELSDAVNAWRPGRLDDSALRAMEPQASASVEARNLWQAMYGLAQRIRAFTLRENQFLRDAGHELRTPLTVIDMSVDSLETQLSDLPASRRILQRLRQASGRIQSKLDALMLLTRENEVRMLAEPFEVRELAEQQMTLVRTRFADRDVKLILDPGSPVIVNGTAQAFALIMEQLLANAMRFTAQGLVRVEVTPECVSVQDSGSGMSDEALSRAFDPLFREDPFAAEGQGIGLTLVSQLAERAGWHVVLHSEPGNGTRAELRFSP</sequence>
<dbReference type="InterPro" id="IPR003661">
    <property type="entry name" value="HisK_dim/P_dom"/>
</dbReference>
<evidence type="ECO:0000256" key="7">
    <source>
        <dbReference type="ARBA" id="ARBA00022777"/>
    </source>
</evidence>
<dbReference type="Gene3D" id="1.10.287.130">
    <property type="match status" value="1"/>
</dbReference>
<feature type="transmembrane region" description="Helical" evidence="10">
    <location>
        <begin position="12"/>
        <end position="35"/>
    </location>
</feature>
<dbReference type="SMART" id="SM00388">
    <property type="entry name" value="HisKA"/>
    <property type="match status" value="1"/>
</dbReference>
<comment type="subcellular location">
    <subcellularLocation>
        <location evidence="2">Membrane</location>
    </subcellularLocation>
</comment>
<dbReference type="RefSeq" id="WP_331703664.1">
    <property type="nucleotide sequence ID" value="NZ_JAZHBO010000002.1"/>
</dbReference>
<dbReference type="PROSITE" id="PS50109">
    <property type="entry name" value="HIS_KIN"/>
    <property type="match status" value="1"/>
</dbReference>
<dbReference type="InterPro" id="IPR036890">
    <property type="entry name" value="HATPase_C_sf"/>
</dbReference>
<keyword evidence="6 10" id="KW-0812">Transmembrane</keyword>
<dbReference type="CDD" id="cd00082">
    <property type="entry name" value="HisKA"/>
    <property type="match status" value="1"/>
</dbReference>
<keyword evidence="9 10" id="KW-0472">Membrane</keyword>
<dbReference type="Gene3D" id="3.30.565.10">
    <property type="entry name" value="Histidine kinase-like ATPase, C-terminal domain"/>
    <property type="match status" value="1"/>
</dbReference>
<keyword evidence="13" id="KW-1185">Reference proteome</keyword>
<dbReference type="InterPro" id="IPR050428">
    <property type="entry name" value="TCS_sensor_his_kinase"/>
</dbReference>
<dbReference type="Proteomes" id="UP001356170">
    <property type="component" value="Unassembled WGS sequence"/>
</dbReference>
<dbReference type="GO" id="GO:0016301">
    <property type="term" value="F:kinase activity"/>
    <property type="evidence" value="ECO:0007669"/>
    <property type="project" value="UniProtKB-KW"/>
</dbReference>
<dbReference type="InterPro" id="IPR036097">
    <property type="entry name" value="HisK_dim/P_sf"/>
</dbReference>